<dbReference type="PRINTS" id="PR00237">
    <property type="entry name" value="GPCRRHODOPSN"/>
</dbReference>
<keyword evidence="6 11" id="KW-0472">Membrane</keyword>
<feature type="transmembrane region" description="Helical" evidence="11">
    <location>
        <begin position="427"/>
        <end position="445"/>
    </location>
</feature>
<dbReference type="CDD" id="cd15170">
    <property type="entry name" value="7tmA_FFAR2_FFAR3"/>
    <property type="match status" value="1"/>
</dbReference>
<evidence type="ECO:0000256" key="4">
    <source>
        <dbReference type="ARBA" id="ARBA00022989"/>
    </source>
</evidence>
<dbReference type="AlphaFoldDB" id="A0A8U0QTZ8"/>
<feature type="domain" description="G-protein coupled receptors family 1 profile" evidence="12">
    <location>
        <begin position="200"/>
        <end position="442"/>
    </location>
</feature>
<dbReference type="InterPro" id="IPR013312">
    <property type="entry name" value="GPR40-rel_orph"/>
</dbReference>
<dbReference type="RefSeq" id="XP_038848601.1">
    <property type="nucleotide sequence ID" value="XM_038992673.1"/>
</dbReference>
<reference evidence="14" key="1">
    <citation type="submission" date="2025-08" db="UniProtKB">
        <authorList>
            <consortium name="RefSeq"/>
        </authorList>
    </citation>
    <scope>IDENTIFICATION</scope>
    <source>
        <tissue evidence="14">White muscle</tissue>
    </source>
</reference>
<dbReference type="InterPro" id="IPR000276">
    <property type="entry name" value="GPCR_Rhodpsn"/>
</dbReference>
<evidence type="ECO:0000256" key="7">
    <source>
        <dbReference type="ARBA" id="ARBA00023170"/>
    </source>
</evidence>
<feature type="transmembrane region" description="Helical" evidence="11">
    <location>
        <begin position="259"/>
        <end position="278"/>
    </location>
</feature>
<dbReference type="Proteomes" id="UP000808372">
    <property type="component" value="Chromosome 5"/>
</dbReference>
<keyword evidence="5 9" id="KW-0297">G-protein coupled receptor</keyword>
<dbReference type="PANTHER" id="PTHR45822">
    <property type="entry name" value="FREE FATTY ACID RECEPTOR 2-RELATED"/>
    <property type="match status" value="1"/>
</dbReference>
<feature type="region of interest" description="Disordered" evidence="10">
    <location>
        <begin position="466"/>
        <end position="495"/>
    </location>
</feature>
<feature type="transmembrane region" description="Helical" evidence="11">
    <location>
        <begin position="221"/>
        <end position="239"/>
    </location>
</feature>
<comment type="similarity">
    <text evidence="9">Belongs to the G-protein coupled receptor 1 family.</text>
</comment>
<evidence type="ECO:0000313" key="14">
    <source>
        <dbReference type="RefSeq" id="XP_038848601.1"/>
    </source>
</evidence>
<dbReference type="Gene3D" id="1.20.1070.10">
    <property type="entry name" value="Rhodopsin 7-helix transmembrane proteins"/>
    <property type="match status" value="1"/>
</dbReference>
<evidence type="ECO:0000256" key="10">
    <source>
        <dbReference type="SAM" id="MobiDB-lite"/>
    </source>
</evidence>
<dbReference type="InterPro" id="IPR013783">
    <property type="entry name" value="Ig-like_fold"/>
</dbReference>
<evidence type="ECO:0000256" key="11">
    <source>
        <dbReference type="SAM" id="Phobius"/>
    </source>
</evidence>
<evidence type="ECO:0000256" key="6">
    <source>
        <dbReference type="ARBA" id="ARBA00023136"/>
    </source>
</evidence>
<comment type="subcellular location">
    <subcellularLocation>
        <location evidence="1">Cell membrane</location>
        <topology evidence="1">Multi-pass membrane protein</topology>
    </subcellularLocation>
</comment>
<keyword evidence="3 9" id="KW-0812">Transmembrane</keyword>
<organism evidence="13 14">
    <name type="scientific">Salvelinus namaycush</name>
    <name type="common">Lake trout</name>
    <name type="synonym">Salmo namaycush</name>
    <dbReference type="NCBI Taxonomy" id="8040"/>
    <lineage>
        <taxon>Eukaryota</taxon>
        <taxon>Metazoa</taxon>
        <taxon>Chordata</taxon>
        <taxon>Craniata</taxon>
        <taxon>Vertebrata</taxon>
        <taxon>Euteleostomi</taxon>
        <taxon>Actinopterygii</taxon>
        <taxon>Neopterygii</taxon>
        <taxon>Teleostei</taxon>
        <taxon>Protacanthopterygii</taxon>
        <taxon>Salmoniformes</taxon>
        <taxon>Salmonidae</taxon>
        <taxon>Salmoninae</taxon>
        <taxon>Salvelinus</taxon>
    </lineage>
</organism>
<dbReference type="GO" id="GO:0004930">
    <property type="term" value="F:G protein-coupled receptor activity"/>
    <property type="evidence" value="ECO:0007669"/>
    <property type="project" value="UniProtKB-KW"/>
</dbReference>
<dbReference type="PROSITE" id="PS50262">
    <property type="entry name" value="G_PROTEIN_RECEP_F1_2"/>
    <property type="match status" value="1"/>
</dbReference>
<evidence type="ECO:0000256" key="2">
    <source>
        <dbReference type="ARBA" id="ARBA00022475"/>
    </source>
</evidence>
<evidence type="ECO:0000256" key="1">
    <source>
        <dbReference type="ARBA" id="ARBA00004651"/>
    </source>
</evidence>
<evidence type="ECO:0000259" key="12">
    <source>
        <dbReference type="PROSITE" id="PS50262"/>
    </source>
</evidence>
<dbReference type="GO" id="GO:0005886">
    <property type="term" value="C:plasma membrane"/>
    <property type="evidence" value="ECO:0007669"/>
    <property type="project" value="UniProtKB-SubCell"/>
</dbReference>
<gene>
    <name evidence="14" type="primary">LOC120047137</name>
</gene>
<feature type="transmembrane region" description="Helical" evidence="11">
    <location>
        <begin position="185"/>
        <end position="209"/>
    </location>
</feature>
<name>A0A8U0QTZ8_SALNM</name>
<proteinExistence type="inferred from homology"/>
<dbReference type="Gene3D" id="2.60.40.10">
    <property type="entry name" value="Immunoglobulins"/>
    <property type="match status" value="1"/>
</dbReference>
<evidence type="ECO:0000313" key="13">
    <source>
        <dbReference type="Proteomes" id="UP000808372"/>
    </source>
</evidence>
<feature type="region of interest" description="Disordered" evidence="10">
    <location>
        <begin position="1"/>
        <end position="56"/>
    </location>
</feature>
<keyword evidence="4 11" id="KW-1133">Transmembrane helix</keyword>
<dbReference type="GeneID" id="120047137"/>
<keyword evidence="8 9" id="KW-0807">Transducer</keyword>
<feature type="transmembrane region" description="Helical" evidence="11">
    <location>
        <begin position="354"/>
        <end position="376"/>
    </location>
</feature>
<dbReference type="GO" id="GO:0071398">
    <property type="term" value="P:cellular response to fatty acid"/>
    <property type="evidence" value="ECO:0007669"/>
    <property type="project" value="TreeGrafter"/>
</dbReference>
<evidence type="ECO:0000256" key="9">
    <source>
        <dbReference type="RuleBase" id="RU000688"/>
    </source>
</evidence>
<dbReference type="PRINTS" id="PR01904">
    <property type="entry name" value="GPR40FAMILY"/>
</dbReference>
<sequence>MIPSQARRQGRKQNLEAPNPGPKPLPSSKAISETDRTSLPSPIADTAIDPGEGTAKKEGDDVFYSSVIWKKKKWMKKKNEGSVDGGREASSGSYLEEERVIWYRYHSVLYPKVYDGKEPTSVETSFRGRTSVPGNASEGDCTLRVESVTWTDNNLQLYVWINPDESATQNVHHQILEAMVVRSGLILSVYILTFLMGLPGNILALYAFSVKIRKKPTPTDILLLNLTVSDLIFLLCLPLKMHEAASGMVWTLPRPLCNITSFVFFSTIYTSSLLLMVVSVDRYLCVAFPVQYRLRRKPLYGVVSSLVVWVFSSVHLCFIYIVENQTSSEFYACYDNFTQEQLKVVLPMRLELCVVLYIVPLLVCVFCYLNFILILNRTPNLCAEKRKRAVGMAMGTLLVFVVCFLPYNVTHVQGFIIQDNVEWRLYALLLTTVNTVLDPVTFYFSSSMFQATMKRILTGKRRNRSPGVFMTAQNNTRDIEGHSNPPTTEGGLSDK</sequence>
<dbReference type="KEGG" id="snh:120047137"/>
<dbReference type="PANTHER" id="PTHR45822:SF7">
    <property type="entry name" value="FREE FATTY ACID RECEPTOR 3-LIKE"/>
    <property type="match status" value="1"/>
</dbReference>
<feature type="transmembrane region" description="Helical" evidence="11">
    <location>
        <begin position="299"/>
        <end position="322"/>
    </location>
</feature>
<accession>A0A8U0QTZ8</accession>
<keyword evidence="7 9" id="KW-0675">Receptor</keyword>
<dbReference type="SUPFAM" id="SSF81321">
    <property type="entry name" value="Family A G protein-coupled receptor-like"/>
    <property type="match status" value="1"/>
</dbReference>
<feature type="transmembrane region" description="Helical" evidence="11">
    <location>
        <begin position="388"/>
        <end position="407"/>
    </location>
</feature>
<evidence type="ECO:0000256" key="5">
    <source>
        <dbReference type="ARBA" id="ARBA00023040"/>
    </source>
</evidence>
<evidence type="ECO:0000256" key="3">
    <source>
        <dbReference type="ARBA" id="ARBA00022692"/>
    </source>
</evidence>
<keyword evidence="2" id="KW-1003">Cell membrane</keyword>
<evidence type="ECO:0000256" key="8">
    <source>
        <dbReference type="ARBA" id="ARBA00023224"/>
    </source>
</evidence>
<keyword evidence="13" id="KW-1185">Reference proteome</keyword>
<dbReference type="Pfam" id="PF00001">
    <property type="entry name" value="7tm_1"/>
    <property type="match status" value="1"/>
</dbReference>
<protein>
    <submittedName>
        <fullName evidence="14">Free fatty acid receptor 2-like</fullName>
    </submittedName>
</protein>
<dbReference type="PROSITE" id="PS00237">
    <property type="entry name" value="G_PROTEIN_RECEP_F1_1"/>
    <property type="match status" value="1"/>
</dbReference>
<dbReference type="InterPro" id="IPR017452">
    <property type="entry name" value="GPCR_Rhodpsn_7TM"/>
</dbReference>